<evidence type="ECO:0000256" key="4">
    <source>
        <dbReference type="ARBA" id="ARBA00023136"/>
    </source>
</evidence>
<feature type="transmembrane region" description="Helical" evidence="6">
    <location>
        <begin position="98"/>
        <end position="120"/>
    </location>
</feature>
<keyword evidence="9" id="KW-1185">Reference proteome</keyword>
<evidence type="ECO:0000256" key="3">
    <source>
        <dbReference type="ARBA" id="ARBA00022989"/>
    </source>
</evidence>
<feature type="domain" description="Rhodopsin" evidence="7">
    <location>
        <begin position="59"/>
        <end position="204"/>
    </location>
</feature>
<comment type="subcellular location">
    <subcellularLocation>
        <location evidence="1">Membrane</location>
        <topology evidence="1">Multi-pass membrane protein</topology>
    </subcellularLocation>
</comment>
<sequence>MKNPYFDPDYNPYPRSVLIGTSVLFIFLTIAAVSLRFYSRSLIKAKLGIDDWITIPSMVICIGLAVNQIIAFQCFPVSTFWDLFESEYGDHCVVVQDLYLAVAVSDMLLDITIFILPIPHLWTLQLPLRQKLAVGGIFFLGSIVVACGITRVIVFKWVIRFMTTEPMLWVTNTTWYSAGVLFWHLAENVVGLVGCCLPTYRPFFLKHLPKLKLSTGGSSAGTVEAKGRDNVHHAVYYRQNDEVWPVETHRTQGTVDKTLSTNSGGLGFEGHELHAMPLNRIVIQREFRTETSAV</sequence>
<comment type="caution">
    <text evidence="8">The sequence shown here is derived from an EMBL/GenBank/DDBJ whole genome shotgun (WGS) entry which is preliminary data.</text>
</comment>
<keyword evidence="4 6" id="KW-0472">Membrane</keyword>
<proteinExistence type="inferred from homology"/>
<gene>
    <name evidence="8" type="ORF">SLS53_000783</name>
</gene>
<feature type="transmembrane region" description="Helical" evidence="6">
    <location>
        <begin position="132"/>
        <end position="155"/>
    </location>
</feature>
<organism evidence="8 9">
    <name type="scientific">Cytospora paraplurivora</name>
    <dbReference type="NCBI Taxonomy" id="2898453"/>
    <lineage>
        <taxon>Eukaryota</taxon>
        <taxon>Fungi</taxon>
        <taxon>Dikarya</taxon>
        <taxon>Ascomycota</taxon>
        <taxon>Pezizomycotina</taxon>
        <taxon>Sordariomycetes</taxon>
        <taxon>Sordariomycetidae</taxon>
        <taxon>Diaporthales</taxon>
        <taxon>Cytosporaceae</taxon>
        <taxon>Cytospora</taxon>
    </lineage>
</organism>
<dbReference type="Proteomes" id="UP001320245">
    <property type="component" value="Unassembled WGS sequence"/>
</dbReference>
<reference evidence="8 9" key="1">
    <citation type="journal article" date="2023" name="PLoS ONE">
        <title>Cytospora paraplurivora sp. nov. isolated from orchards with fruit tree decline syndrome in Ontario, Canada.</title>
        <authorList>
            <person name="Ilyukhin E."/>
            <person name="Nguyen H.D.T."/>
            <person name="Castle A.J."/>
            <person name="Ellouze W."/>
        </authorList>
    </citation>
    <scope>NUCLEOTIDE SEQUENCE [LARGE SCALE GENOMIC DNA]</scope>
    <source>
        <strain evidence="8 9">FDS-564</strain>
    </source>
</reference>
<feature type="transmembrane region" description="Helical" evidence="6">
    <location>
        <begin position="59"/>
        <end position="78"/>
    </location>
</feature>
<evidence type="ECO:0000256" key="5">
    <source>
        <dbReference type="ARBA" id="ARBA00038359"/>
    </source>
</evidence>
<evidence type="ECO:0000256" key="1">
    <source>
        <dbReference type="ARBA" id="ARBA00004141"/>
    </source>
</evidence>
<comment type="similarity">
    <text evidence="5">Belongs to the SAT4 family.</text>
</comment>
<evidence type="ECO:0000256" key="2">
    <source>
        <dbReference type="ARBA" id="ARBA00022692"/>
    </source>
</evidence>
<dbReference type="Pfam" id="PF20684">
    <property type="entry name" value="Fung_rhodopsin"/>
    <property type="match status" value="1"/>
</dbReference>
<keyword evidence="3 6" id="KW-1133">Transmembrane helix</keyword>
<dbReference type="InterPro" id="IPR052337">
    <property type="entry name" value="SAT4-like"/>
</dbReference>
<dbReference type="PANTHER" id="PTHR33048:SF134">
    <property type="entry name" value="INTEGRAL MEMBRANE PROTEIN"/>
    <property type="match status" value="1"/>
</dbReference>
<dbReference type="EMBL" id="JAJSPL020000002">
    <property type="protein sequence ID" value="KAK7748759.1"/>
    <property type="molecule type" value="Genomic_DNA"/>
</dbReference>
<dbReference type="AlphaFoldDB" id="A0AAN9YNF1"/>
<dbReference type="InterPro" id="IPR049326">
    <property type="entry name" value="Rhodopsin_dom_fungi"/>
</dbReference>
<evidence type="ECO:0000313" key="8">
    <source>
        <dbReference type="EMBL" id="KAK7748759.1"/>
    </source>
</evidence>
<protein>
    <recommendedName>
        <fullName evidence="7">Rhodopsin domain-containing protein</fullName>
    </recommendedName>
</protein>
<evidence type="ECO:0000313" key="9">
    <source>
        <dbReference type="Proteomes" id="UP001320245"/>
    </source>
</evidence>
<dbReference type="PANTHER" id="PTHR33048">
    <property type="entry name" value="PTH11-LIKE INTEGRAL MEMBRANE PROTEIN (AFU_ORTHOLOGUE AFUA_5G11245)"/>
    <property type="match status" value="1"/>
</dbReference>
<evidence type="ECO:0000259" key="7">
    <source>
        <dbReference type="Pfam" id="PF20684"/>
    </source>
</evidence>
<feature type="transmembrane region" description="Helical" evidence="6">
    <location>
        <begin position="16"/>
        <end position="38"/>
    </location>
</feature>
<evidence type="ECO:0000256" key="6">
    <source>
        <dbReference type="SAM" id="Phobius"/>
    </source>
</evidence>
<keyword evidence="2 6" id="KW-0812">Transmembrane</keyword>
<accession>A0AAN9YNF1</accession>
<dbReference type="GO" id="GO:0016020">
    <property type="term" value="C:membrane"/>
    <property type="evidence" value="ECO:0007669"/>
    <property type="project" value="UniProtKB-SubCell"/>
</dbReference>
<name>A0AAN9YNF1_9PEZI</name>
<feature type="transmembrane region" description="Helical" evidence="6">
    <location>
        <begin position="175"/>
        <end position="200"/>
    </location>
</feature>